<dbReference type="Gene3D" id="3.30.565.10">
    <property type="entry name" value="Histidine kinase-like ATPase, C-terminal domain"/>
    <property type="match status" value="1"/>
</dbReference>
<evidence type="ECO:0000313" key="2">
    <source>
        <dbReference type="Proteomes" id="UP000249614"/>
    </source>
</evidence>
<dbReference type="Pfam" id="PF13589">
    <property type="entry name" value="HATPase_c_3"/>
    <property type="match status" value="1"/>
</dbReference>
<protein>
    <recommendedName>
        <fullName evidence="3">ATP-binding protein</fullName>
    </recommendedName>
</protein>
<sequence>MNDLLPGHIWVEPSAARLLESMRDIGYSFESALADIVDNSISAGARVVEIFNDIHADGSPFLAILDDGRGMRSSELTAAMQHGSRSPRDVRAATDLGRFGLGLKTASFSQCRRLTVASRVDGDLAARCWDLDLVLEKDQWLLKVLEPAEIEAIPMIDSLPSTGTLVVWQGLDRLDPFENSSDDALVALNDLFANARSHLALTFHRFLAQEKEHSVFGGVSLRLNGSPVQAADPFAQHISPTSDPHETEIIRMAGSTVTVQAFTLPHHQHLSPEQMSTIELGSSLTETQGLYVYRAGRLIAGGTWLGLVRKSELTKLLRVQVDVPTSLDSEWSIDVRKSRMRLPSAVRRRLRPLIERMTETARRPYTYRGRRQAAGLGLPLWQRVEERGAVRYEVRRDHPIIEALRHAAGSRGDVDTALLAIEATLPLESVFSDIASSPKAVTQQALGGAELAQLLATYVEAIVPGKNTLPRSVAEAILATPVFAGQRDARRALGLLRIIED</sequence>
<dbReference type="EMBL" id="LXXM01000023">
    <property type="protein sequence ID" value="PZS98385.1"/>
    <property type="molecule type" value="Genomic_DNA"/>
</dbReference>
<dbReference type="RefSeq" id="WP_111111228.1">
    <property type="nucleotide sequence ID" value="NZ_LXXM01000023.1"/>
</dbReference>
<comment type="caution">
    <text evidence="1">The sequence shown here is derived from an EMBL/GenBank/DDBJ whole genome shotgun (WGS) entry which is preliminary data.</text>
</comment>
<dbReference type="Proteomes" id="UP000249614">
    <property type="component" value="Unassembled WGS sequence"/>
</dbReference>
<dbReference type="SUPFAM" id="SSF55874">
    <property type="entry name" value="ATPase domain of HSP90 chaperone/DNA topoisomerase II/histidine kinase"/>
    <property type="match status" value="1"/>
</dbReference>
<name>A0A2W6JRB5_STEMA</name>
<dbReference type="AlphaFoldDB" id="A0A2W6JRB5"/>
<proteinExistence type="predicted"/>
<evidence type="ECO:0008006" key="3">
    <source>
        <dbReference type="Google" id="ProtNLM"/>
    </source>
</evidence>
<organism evidence="1 2">
    <name type="scientific">Stenotrophomonas maltophilia</name>
    <name type="common">Pseudomonas maltophilia</name>
    <name type="synonym">Xanthomonas maltophilia</name>
    <dbReference type="NCBI Taxonomy" id="40324"/>
    <lineage>
        <taxon>Bacteria</taxon>
        <taxon>Pseudomonadati</taxon>
        <taxon>Pseudomonadota</taxon>
        <taxon>Gammaproteobacteria</taxon>
        <taxon>Lysobacterales</taxon>
        <taxon>Lysobacteraceae</taxon>
        <taxon>Stenotrophomonas</taxon>
        <taxon>Stenotrophomonas maltophilia group</taxon>
    </lineage>
</organism>
<reference evidence="1 2" key="1">
    <citation type="submission" date="2016-05" db="EMBL/GenBank/DDBJ databases">
        <authorList>
            <person name="Lavstsen T."/>
            <person name="Jespersen J.S."/>
        </authorList>
    </citation>
    <scope>NUCLEOTIDE SEQUENCE [LARGE SCALE GENOMIC DNA]</scope>
    <source>
        <strain evidence="1 2">SM-5815</strain>
    </source>
</reference>
<accession>A0A2W6JRB5</accession>
<dbReference type="InterPro" id="IPR036890">
    <property type="entry name" value="HATPase_C_sf"/>
</dbReference>
<evidence type="ECO:0000313" key="1">
    <source>
        <dbReference type="EMBL" id="PZS98385.1"/>
    </source>
</evidence>
<gene>
    <name evidence="1" type="ORF">A7X83_19980</name>
</gene>